<evidence type="ECO:0000256" key="1">
    <source>
        <dbReference type="SAM" id="Phobius"/>
    </source>
</evidence>
<reference evidence="3" key="1">
    <citation type="submission" date="2017-05" db="EMBL/GenBank/DDBJ databases">
        <authorList>
            <person name="Sharma S."/>
            <person name="Sidhu C."/>
            <person name="Pinnaka A.K."/>
        </authorList>
    </citation>
    <scope>NUCLEOTIDE SEQUENCE [LARGE SCALE GENOMIC DNA]</scope>
    <source>
        <strain evidence="3">AK93</strain>
    </source>
</reference>
<feature type="transmembrane region" description="Helical" evidence="1">
    <location>
        <begin position="31"/>
        <end position="50"/>
    </location>
</feature>
<accession>A0A3E0WM17</accession>
<comment type="caution">
    <text evidence="2">The sequence shown here is derived from an EMBL/GenBank/DDBJ whole genome shotgun (WGS) entry which is preliminary data.</text>
</comment>
<dbReference type="Proteomes" id="UP000256763">
    <property type="component" value="Unassembled WGS sequence"/>
</dbReference>
<organism evidence="2 3">
    <name type="scientific">Alkalilimnicola ehrlichii</name>
    <dbReference type="NCBI Taxonomy" id="351052"/>
    <lineage>
        <taxon>Bacteria</taxon>
        <taxon>Pseudomonadati</taxon>
        <taxon>Pseudomonadota</taxon>
        <taxon>Gammaproteobacteria</taxon>
        <taxon>Chromatiales</taxon>
        <taxon>Ectothiorhodospiraceae</taxon>
        <taxon>Alkalilimnicola</taxon>
    </lineage>
</organism>
<evidence type="ECO:0000313" key="2">
    <source>
        <dbReference type="EMBL" id="RFA33459.1"/>
    </source>
</evidence>
<keyword evidence="1" id="KW-1133">Transmembrane helix</keyword>
<dbReference type="AlphaFoldDB" id="A0A3E0WM17"/>
<keyword evidence="3" id="KW-1185">Reference proteome</keyword>
<keyword evidence="1" id="KW-0812">Transmembrane</keyword>
<evidence type="ECO:0000313" key="3">
    <source>
        <dbReference type="Proteomes" id="UP000256763"/>
    </source>
</evidence>
<keyword evidence="1" id="KW-0472">Membrane</keyword>
<sequence>MLWPLPLLGLASAALLWRSVQQRKERYPLFGVLFALPIVLGYTAWTYWVFRGKVKAGAAYH</sequence>
<protein>
    <submittedName>
        <fullName evidence="2">Uncharacterized protein</fullName>
    </submittedName>
</protein>
<dbReference type="EMBL" id="NFZW01000021">
    <property type="protein sequence ID" value="RFA33459.1"/>
    <property type="molecule type" value="Genomic_DNA"/>
</dbReference>
<proteinExistence type="predicted"/>
<name>A0A3E0WM17_9GAMM</name>
<gene>
    <name evidence="2" type="ORF">CAL65_17545</name>
</gene>